<reference evidence="1" key="2">
    <citation type="submission" date="2018-07" db="EMBL/GenBank/DDBJ databases">
        <authorList>
            <consortium name="NCBI Pathogen Detection Project"/>
        </authorList>
    </citation>
    <scope>NUCLEOTIDE SEQUENCE</scope>
    <source>
        <strain evidence="1">09-1997</strain>
    </source>
</reference>
<reference evidence="1" key="1">
    <citation type="journal article" date="2018" name="Genome Biol.">
        <title>SKESA: strategic k-mer extension for scrupulous assemblies.</title>
        <authorList>
            <person name="Souvorov A."/>
            <person name="Agarwala R."/>
            <person name="Lipman D.J."/>
        </authorList>
    </citation>
    <scope>NUCLEOTIDE SEQUENCE</scope>
    <source>
        <strain evidence="1">09-1997</strain>
    </source>
</reference>
<name>A0A736C6R8_SALMU</name>
<comment type="caution">
    <text evidence="1">The sequence shown here is derived from an EMBL/GenBank/DDBJ whole genome shotgun (WGS) entry which is preliminary data.</text>
</comment>
<proteinExistence type="predicted"/>
<accession>A0A736C6R8</accession>
<feature type="non-terminal residue" evidence="1">
    <location>
        <position position="111"/>
    </location>
</feature>
<evidence type="ECO:0000313" key="1">
    <source>
        <dbReference type="EMBL" id="HAE7432947.1"/>
    </source>
</evidence>
<dbReference type="EMBL" id="DAASXL010000024">
    <property type="protein sequence ID" value="HAE7432947.1"/>
    <property type="molecule type" value="Genomic_DNA"/>
</dbReference>
<organism evidence="1">
    <name type="scientific">Salmonella muenchen</name>
    <dbReference type="NCBI Taxonomy" id="596"/>
    <lineage>
        <taxon>Bacteria</taxon>
        <taxon>Pseudomonadati</taxon>
        <taxon>Pseudomonadota</taxon>
        <taxon>Gammaproteobacteria</taxon>
        <taxon>Enterobacterales</taxon>
        <taxon>Enterobacteriaceae</taxon>
        <taxon>Salmonella</taxon>
    </lineage>
</organism>
<dbReference type="AlphaFoldDB" id="A0A736C6R8"/>
<sequence length="111" mass="13034">MFILSQKTFTKYILKVAKYIPFVFPESVVFFSKDIDENNDDSIWKKRDEKFNSISYFSGAFKWKAITLSSIITKNEVSIIEEKISKLKINFVPKFFGKFSDTSIEHFGCNY</sequence>
<gene>
    <name evidence="1" type="ORF">G4P04_004554</name>
</gene>
<protein>
    <submittedName>
        <fullName evidence="1">Uncharacterized protein</fullName>
    </submittedName>
</protein>